<reference evidence="3" key="3">
    <citation type="submission" date="2020-12" db="UniProtKB">
        <authorList>
            <consortium name="EnsemblPlants"/>
        </authorList>
    </citation>
    <scope>IDENTIFICATION</scope>
</reference>
<keyword evidence="1" id="KW-0812">Transmembrane</keyword>
<dbReference type="STRING" id="3218.A0A2K1IX62"/>
<evidence type="ECO:0000313" key="2">
    <source>
        <dbReference type="EMBL" id="PNR33866.1"/>
    </source>
</evidence>
<evidence type="ECO:0000313" key="3">
    <source>
        <dbReference type="EnsemblPlants" id="Pp3c19_4500V3.1"/>
    </source>
</evidence>
<dbReference type="PANTHER" id="PTHR34214">
    <property type="match status" value="1"/>
</dbReference>
<evidence type="ECO:0008006" key="5">
    <source>
        <dbReference type="Google" id="ProtNLM"/>
    </source>
</evidence>
<sequence>MATTHLVNWNVRTVSSHSSLKLTPELFAPLSRIGVSCPMREGSKHEFVVKAQGRKKGGNSGDKSPRYDPMFARDGNTIECPVPWEQQPVNEYQMLNETGLFAWATDDLLSFGIRMTAVTVGISAFVGYPIAALSIDAKQEFLKCCMGASCGGMLAATVVTLRLYLGWAYIGNRLFSATVEYEETGWYDGQVWVKPPEVLARDRLLGSFKVKPALRRMKVTLVGLAISLVTIVGAMYMLHGPPPPIDLAEDTAETFGGTSRLSYSDAAARRYEPEAFARDDHLSHASAAAPTPALFDYCR</sequence>
<evidence type="ECO:0000313" key="4">
    <source>
        <dbReference type="Proteomes" id="UP000006727"/>
    </source>
</evidence>
<dbReference type="EnsemblPlants" id="Pp3c19_4500V3.3">
    <property type="protein sequence ID" value="Pp3c19_4500V3.3"/>
    <property type="gene ID" value="Pp3c19_4500"/>
</dbReference>
<dbReference type="AlphaFoldDB" id="A0A2K1IX62"/>
<protein>
    <recommendedName>
        <fullName evidence="5">DUF1230 family protein</fullName>
    </recommendedName>
</protein>
<reference evidence="2 4" key="1">
    <citation type="journal article" date="2008" name="Science">
        <title>The Physcomitrella genome reveals evolutionary insights into the conquest of land by plants.</title>
        <authorList>
            <person name="Rensing S."/>
            <person name="Lang D."/>
            <person name="Zimmer A."/>
            <person name="Terry A."/>
            <person name="Salamov A."/>
            <person name="Shapiro H."/>
            <person name="Nishiyama T."/>
            <person name="Perroud P.-F."/>
            <person name="Lindquist E."/>
            <person name="Kamisugi Y."/>
            <person name="Tanahashi T."/>
            <person name="Sakakibara K."/>
            <person name="Fujita T."/>
            <person name="Oishi K."/>
            <person name="Shin-I T."/>
            <person name="Kuroki Y."/>
            <person name="Toyoda A."/>
            <person name="Suzuki Y."/>
            <person name="Hashimoto A."/>
            <person name="Yamaguchi K."/>
            <person name="Sugano A."/>
            <person name="Kohara Y."/>
            <person name="Fujiyama A."/>
            <person name="Anterola A."/>
            <person name="Aoki S."/>
            <person name="Ashton N."/>
            <person name="Barbazuk W.B."/>
            <person name="Barker E."/>
            <person name="Bennetzen J."/>
            <person name="Bezanilla M."/>
            <person name="Blankenship R."/>
            <person name="Cho S.H."/>
            <person name="Dutcher S."/>
            <person name="Estelle M."/>
            <person name="Fawcett J.A."/>
            <person name="Gundlach H."/>
            <person name="Hanada K."/>
            <person name="Heyl A."/>
            <person name="Hicks K.A."/>
            <person name="Hugh J."/>
            <person name="Lohr M."/>
            <person name="Mayer K."/>
            <person name="Melkozernov A."/>
            <person name="Murata T."/>
            <person name="Nelson D."/>
            <person name="Pils B."/>
            <person name="Prigge M."/>
            <person name="Reiss B."/>
            <person name="Renner T."/>
            <person name="Rombauts S."/>
            <person name="Rushton P."/>
            <person name="Sanderfoot A."/>
            <person name="Schween G."/>
            <person name="Shiu S.-H."/>
            <person name="Stueber K."/>
            <person name="Theodoulou F.L."/>
            <person name="Tu H."/>
            <person name="Van de Peer Y."/>
            <person name="Verrier P.J."/>
            <person name="Waters E."/>
            <person name="Wood A."/>
            <person name="Yang L."/>
            <person name="Cove D."/>
            <person name="Cuming A."/>
            <person name="Hasebe M."/>
            <person name="Lucas S."/>
            <person name="Mishler D.B."/>
            <person name="Reski R."/>
            <person name="Grigoriev I."/>
            <person name="Quatrano R.S."/>
            <person name="Boore J.L."/>
        </authorList>
    </citation>
    <scope>NUCLEOTIDE SEQUENCE [LARGE SCALE GENOMIC DNA]</scope>
    <source>
        <strain evidence="3 4">cv. Gransden 2004</strain>
    </source>
</reference>
<dbReference type="Gramene" id="Pp3c19_4500V3.3">
    <property type="protein sequence ID" value="Pp3c19_4500V3.3"/>
    <property type="gene ID" value="Pp3c19_4500"/>
</dbReference>
<dbReference type="InterPro" id="IPR009631">
    <property type="entry name" value="CGLD27-like"/>
</dbReference>
<proteinExistence type="predicted"/>
<dbReference type="Gramene" id="Pp3c19_4500V3.1">
    <property type="protein sequence ID" value="Pp3c19_4500V3.1"/>
    <property type="gene ID" value="Pp3c19_4500"/>
</dbReference>
<dbReference type="Proteomes" id="UP000006727">
    <property type="component" value="Chromosome 19"/>
</dbReference>
<dbReference type="EMBL" id="ABEU02000019">
    <property type="protein sequence ID" value="PNR33866.1"/>
    <property type="molecule type" value="Genomic_DNA"/>
</dbReference>
<name>A0A2K1IX62_PHYPA</name>
<reference evidence="2 4" key="2">
    <citation type="journal article" date="2018" name="Plant J.">
        <title>The Physcomitrella patens chromosome-scale assembly reveals moss genome structure and evolution.</title>
        <authorList>
            <person name="Lang D."/>
            <person name="Ullrich K.K."/>
            <person name="Murat F."/>
            <person name="Fuchs J."/>
            <person name="Jenkins J."/>
            <person name="Haas F.B."/>
            <person name="Piednoel M."/>
            <person name="Gundlach H."/>
            <person name="Van Bel M."/>
            <person name="Meyberg R."/>
            <person name="Vives C."/>
            <person name="Morata J."/>
            <person name="Symeonidi A."/>
            <person name="Hiss M."/>
            <person name="Muchero W."/>
            <person name="Kamisugi Y."/>
            <person name="Saleh O."/>
            <person name="Blanc G."/>
            <person name="Decker E.L."/>
            <person name="van Gessel N."/>
            <person name="Grimwood J."/>
            <person name="Hayes R.D."/>
            <person name="Graham S.W."/>
            <person name="Gunter L.E."/>
            <person name="McDaniel S.F."/>
            <person name="Hoernstein S.N.W."/>
            <person name="Larsson A."/>
            <person name="Li F.W."/>
            <person name="Perroud P.F."/>
            <person name="Phillips J."/>
            <person name="Ranjan P."/>
            <person name="Rokshar D.S."/>
            <person name="Rothfels C.J."/>
            <person name="Schneider L."/>
            <person name="Shu S."/>
            <person name="Stevenson D.W."/>
            <person name="Thummler F."/>
            <person name="Tillich M."/>
            <person name="Villarreal Aguilar J.C."/>
            <person name="Widiez T."/>
            <person name="Wong G.K."/>
            <person name="Wymore A."/>
            <person name="Zhang Y."/>
            <person name="Zimmer A.D."/>
            <person name="Quatrano R.S."/>
            <person name="Mayer K.F.X."/>
            <person name="Goodstein D."/>
            <person name="Casacuberta J.M."/>
            <person name="Vandepoele K."/>
            <person name="Reski R."/>
            <person name="Cuming A.C."/>
            <person name="Tuskan G.A."/>
            <person name="Maumus F."/>
            <person name="Salse J."/>
            <person name="Schmutz J."/>
            <person name="Rensing S.A."/>
        </authorList>
    </citation>
    <scope>NUCLEOTIDE SEQUENCE [LARGE SCALE GENOMIC DNA]</scope>
    <source>
        <strain evidence="3 4">cv. Gransden 2004</strain>
    </source>
</reference>
<dbReference type="EnsemblPlants" id="Pp3c19_4500V3.1">
    <property type="protein sequence ID" value="Pp3c19_4500V3.1"/>
    <property type="gene ID" value="Pp3c19_4500"/>
</dbReference>
<dbReference type="FunCoup" id="A0A2K1IX62">
    <property type="interactions" value="1251"/>
</dbReference>
<accession>A0A2K1IX62</accession>
<dbReference type="PANTHER" id="PTHR34214:SF1">
    <property type="entry name" value="DUF1230 FAMILY PROTEIN"/>
    <property type="match status" value="1"/>
</dbReference>
<keyword evidence="1" id="KW-0472">Membrane</keyword>
<organism evidence="2">
    <name type="scientific">Physcomitrium patens</name>
    <name type="common">Spreading-leaved earth moss</name>
    <name type="synonym">Physcomitrella patens</name>
    <dbReference type="NCBI Taxonomy" id="3218"/>
    <lineage>
        <taxon>Eukaryota</taxon>
        <taxon>Viridiplantae</taxon>
        <taxon>Streptophyta</taxon>
        <taxon>Embryophyta</taxon>
        <taxon>Bryophyta</taxon>
        <taxon>Bryophytina</taxon>
        <taxon>Bryopsida</taxon>
        <taxon>Funariidae</taxon>
        <taxon>Funariales</taxon>
        <taxon>Funariaceae</taxon>
        <taxon>Physcomitrium</taxon>
    </lineage>
</organism>
<feature type="transmembrane region" description="Helical" evidence="1">
    <location>
        <begin position="146"/>
        <end position="165"/>
    </location>
</feature>
<feature type="transmembrane region" description="Helical" evidence="1">
    <location>
        <begin position="219"/>
        <end position="238"/>
    </location>
</feature>
<dbReference type="PaxDb" id="3218-PP1S300_24V6.1"/>
<keyword evidence="1" id="KW-1133">Transmembrane helix</keyword>
<keyword evidence="4" id="KW-1185">Reference proteome</keyword>
<evidence type="ECO:0000256" key="1">
    <source>
        <dbReference type="SAM" id="Phobius"/>
    </source>
</evidence>
<gene>
    <name evidence="3" type="primary">LOC112295686</name>
    <name evidence="2" type="ORF">PHYPA_023682</name>
</gene>
<dbReference type="OMA" id="MWVKTAE"/>
<dbReference type="Pfam" id="PF06799">
    <property type="entry name" value="CGLD27-like"/>
    <property type="match status" value="1"/>
</dbReference>